<dbReference type="EMBL" id="ASHM01158685">
    <property type="protein sequence ID" value="PNX63784.1"/>
    <property type="molecule type" value="Genomic_DNA"/>
</dbReference>
<evidence type="ECO:0000313" key="2">
    <source>
        <dbReference type="Proteomes" id="UP000236291"/>
    </source>
</evidence>
<name>A0A2K3KBX9_TRIPR</name>
<comment type="caution">
    <text evidence="1">The sequence shown here is derived from an EMBL/GenBank/DDBJ whole genome shotgun (WGS) entry which is preliminary data.</text>
</comment>
<dbReference type="Proteomes" id="UP000236291">
    <property type="component" value="Unassembled WGS sequence"/>
</dbReference>
<protein>
    <submittedName>
        <fullName evidence="1">Uncharacterized protein</fullName>
    </submittedName>
</protein>
<gene>
    <name evidence="1" type="ORF">L195_g061795</name>
</gene>
<proteinExistence type="predicted"/>
<sequence length="71" mass="8226">MKEIESANDYFARILAIANRMTAQGERMEQVVIVEKILRSNNTLLTTHEIITQFKEHGLSTAIYWQNKEMG</sequence>
<reference evidence="1 2" key="2">
    <citation type="journal article" date="2017" name="Front. Plant Sci.">
        <title>Gene Classification and Mining of Molecular Markers Useful in Red Clover (Trifolium pratense) Breeding.</title>
        <authorList>
            <person name="Istvanek J."/>
            <person name="Dluhosova J."/>
            <person name="Dluhos P."/>
            <person name="Patkova L."/>
            <person name="Nedelnik J."/>
            <person name="Repkova J."/>
        </authorList>
    </citation>
    <scope>NUCLEOTIDE SEQUENCE [LARGE SCALE GENOMIC DNA]</scope>
    <source>
        <strain evidence="2">cv. Tatra</strain>
        <tissue evidence="1">Young leaves</tissue>
    </source>
</reference>
<evidence type="ECO:0000313" key="1">
    <source>
        <dbReference type="EMBL" id="PNX63784.1"/>
    </source>
</evidence>
<dbReference type="AlphaFoldDB" id="A0A2K3KBX9"/>
<accession>A0A2K3KBX9</accession>
<organism evidence="1 2">
    <name type="scientific">Trifolium pratense</name>
    <name type="common">Red clover</name>
    <dbReference type="NCBI Taxonomy" id="57577"/>
    <lineage>
        <taxon>Eukaryota</taxon>
        <taxon>Viridiplantae</taxon>
        <taxon>Streptophyta</taxon>
        <taxon>Embryophyta</taxon>
        <taxon>Tracheophyta</taxon>
        <taxon>Spermatophyta</taxon>
        <taxon>Magnoliopsida</taxon>
        <taxon>eudicotyledons</taxon>
        <taxon>Gunneridae</taxon>
        <taxon>Pentapetalae</taxon>
        <taxon>rosids</taxon>
        <taxon>fabids</taxon>
        <taxon>Fabales</taxon>
        <taxon>Fabaceae</taxon>
        <taxon>Papilionoideae</taxon>
        <taxon>50 kb inversion clade</taxon>
        <taxon>NPAAA clade</taxon>
        <taxon>Hologalegina</taxon>
        <taxon>IRL clade</taxon>
        <taxon>Trifolieae</taxon>
        <taxon>Trifolium</taxon>
    </lineage>
</organism>
<reference evidence="1 2" key="1">
    <citation type="journal article" date="2014" name="Am. J. Bot.">
        <title>Genome assembly and annotation for red clover (Trifolium pratense; Fabaceae).</title>
        <authorList>
            <person name="Istvanek J."/>
            <person name="Jaros M."/>
            <person name="Krenek A."/>
            <person name="Repkova J."/>
        </authorList>
    </citation>
    <scope>NUCLEOTIDE SEQUENCE [LARGE SCALE GENOMIC DNA]</scope>
    <source>
        <strain evidence="2">cv. Tatra</strain>
        <tissue evidence="1">Young leaves</tissue>
    </source>
</reference>
<feature type="non-terminal residue" evidence="1">
    <location>
        <position position="71"/>
    </location>
</feature>